<proteinExistence type="predicted"/>
<dbReference type="STRING" id="368408.Tpen_1363"/>
<dbReference type="EMBL" id="CP000505">
    <property type="protein sequence ID" value="ABL78760.1"/>
    <property type="molecule type" value="Genomic_DNA"/>
</dbReference>
<dbReference type="RefSeq" id="WP_011753025.1">
    <property type="nucleotide sequence ID" value="NC_008698.1"/>
</dbReference>
<evidence type="ECO:0000313" key="2">
    <source>
        <dbReference type="Proteomes" id="UP000000641"/>
    </source>
</evidence>
<organism evidence="1 2">
    <name type="scientific">Thermofilum pendens (strain DSM 2475 / Hrk 5)</name>
    <dbReference type="NCBI Taxonomy" id="368408"/>
    <lineage>
        <taxon>Archaea</taxon>
        <taxon>Thermoproteota</taxon>
        <taxon>Thermoprotei</taxon>
        <taxon>Thermofilales</taxon>
        <taxon>Thermofilaceae</taxon>
        <taxon>Thermofilum</taxon>
    </lineage>
</organism>
<keyword evidence="2" id="KW-1185">Reference proteome</keyword>
<sequence length="332" mass="34890">MLEAFRVDFEKGFRVGYRRPERVVPAAAVLRALASVASMTGDTGLLRAVLEGRVAASAILPALHDGGRLVPLVPLAPQGVVHASLSKSAGLGRKVRLYATLGGARRLAEALDTAGCGVAPCAELVGELSKRLKVVVLKGGDAVLVDDGEEAAVAGATPTDVGLAAEHRNAIDRLTSSANPFLVTYAKPRGPMVLLVEHEGLDVERALKLLGELGLGGLRSRGLGRFTARKIDLGESRGVAPLPRASTGRYAVSLGEVPLSSDAVDWRRSFFELSVITGYVGPPYAQRLARPIAASRAGASLYVAKRKYERVEVGSEDVPSTFVFNPLLVQGA</sequence>
<accession>A1RZY0</accession>
<name>A1RZY0_THEPD</name>
<dbReference type="HOGENOM" id="CLU_835818_0_0_2"/>
<dbReference type="GeneID" id="4601188"/>
<gene>
    <name evidence="1" type="ordered locus">Tpen_1363</name>
</gene>
<dbReference type="eggNOG" id="arCOG03223">
    <property type="taxonomic scope" value="Archaea"/>
</dbReference>
<dbReference type="EnsemblBacteria" id="ABL78760">
    <property type="protein sequence ID" value="ABL78760"/>
    <property type="gene ID" value="Tpen_1363"/>
</dbReference>
<protein>
    <recommendedName>
        <fullName evidence="3">CRISPR system Cms protein Csm4</fullName>
    </recommendedName>
</protein>
<dbReference type="AlphaFoldDB" id="A1RZY0"/>
<evidence type="ECO:0008006" key="3">
    <source>
        <dbReference type="Google" id="ProtNLM"/>
    </source>
</evidence>
<evidence type="ECO:0000313" key="1">
    <source>
        <dbReference type="EMBL" id="ABL78760.1"/>
    </source>
</evidence>
<dbReference type="Proteomes" id="UP000000641">
    <property type="component" value="Chromosome"/>
</dbReference>
<reference evidence="2" key="1">
    <citation type="journal article" date="2008" name="J. Bacteriol.">
        <title>Genome sequence of Thermofilum pendens reveals an exceptional loss of biosynthetic pathways without genome reduction.</title>
        <authorList>
            <person name="Anderson I."/>
            <person name="Rodriguez J."/>
            <person name="Susanti D."/>
            <person name="Porat I."/>
            <person name="Reich C."/>
            <person name="Ulrich L.E."/>
            <person name="Elkins J.G."/>
            <person name="Mavromatis K."/>
            <person name="Lykidis A."/>
            <person name="Kim E."/>
            <person name="Thompson L.S."/>
            <person name="Nolan M."/>
            <person name="Land M."/>
            <person name="Copeland A."/>
            <person name="Lapidus A."/>
            <person name="Lucas S."/>
            <person name="Detter C."/>
            <person name="Zhulin I.B."/>
            <person name="Olsen G.J."/>
            <person name="Whitman W."/>
            <person name="Mukhopadhyay B."/>
            <person name="Bristow J."/>
            <person name="Kyrpides N."/>
        </authorList>
    </citation>
    <scope>NUCLEOTIDE SEQUENCE [LARGE SCALE GENOMIC DNA]</scope>
    <source>
        <strain evidence="2">DSM 2475 / Hrk 5</strain>
    </source>
</reference>
<dbReference type="KEGG" id="tpe:Tpen_1363"/>